<dbReference type="PANTHER" id="PTHR47506:SF1">
    <property type="entry name" value="HTH-TYPE TRANSCRIPTIONAL REGULATOR YJDC"/>
    <property type="match status" value="1"/>
</dbReference>
<keyword evidence="7" id="KW-1185">Reference proteome</keyword>
<dbReference type="SUPFAM" id="SSF48498">
    <property type="entry name" value="Tetracyclin repressor-like, C-terminal domain"/>
    <property type="match status" value="1"/>
</dbReference>
<organism evidence="6 7">
    <name type="scientific">Vitreoscilla filiformis</name>
    <dbReference type="NCBI Taxonomy" id="63"/>
    <lineage>
        <taxon>Bacteria</taxon>
        <taxon>Pseudomonadati</taxon>
        <taxon>Pseudomonadota</taxon>
        <taxon>Betaproteobacteria</taxon>
        <taxon>Neisseriales</taxon>
        <taxon>Neisseriaceae</taxon>
        <taxon>Vitreoscilla</taxon>
    </lineage>
</organism>
<feature type="domain" description="HTH tetR-type" evidence="5">
    <location>
        <begin position="1"/>
        <end position="55"/>
    </location>
</feature>
<evidence type="ECO:0000256" key="3">
    <source>
        <dbReference type="ARBA" id="ARBA00023163"/>
    </source>
</evidence>
<dbReference type="KEGG" id="vff:VITFI_CDS1904"/>
<dbReference type="Pfam" id="PF00440">
    <property type="entry name" value="TetR_N"/>
    <property type="match status" value="1"/>
</dbReference>
<proteinExistence type="predicted"/>
<dbReference type="AlphaFoldDB" id="A0A221KF54"/>
<keyword evidence="3" id="KW-0804">Transcription</keyword>
<dbReference type="GO" id="GO:0003677">
    <property type="term" value="F:DNA binding"/>
    <property type="evidence" value="ECO:0007669"/>
    <property type="project" value="UniProtKB-UniRule"/>
</dbReference>
<sequence>MLEAAMNAYWQDDRAAISVNAVCALAGVSKPSLYRDFGSEDGLTAAVLERYGQTVLVGVEALLSSSQSYGAKLDALVSFAADDPQMEAGCLFVKMRATRSRFGPQTRALLAAMEKHFQAHYTQFFTDAAACGEWHGGVATDLAANYLQEQMGLAVSQRATGKLSEAVRAFLMLAISVLR</sequence>
<evidence type="ECO:0000256" key="4">
    <source>
        <dbReference type="PROSITE-ProRule" id="PRU00335"/>
    </source>
</evidence>
<protein>
    <recommendedName>
        <fullName evidence="5">HTH tetR-type domain-containing protein</fullName>
    </recommendedName>
</protein>
<keyword evidence="2 4" id="KW-0238">DNA-binding</keyword>
<reference evidence="6 7" key="1">
    <citation type="submission" date="2017-07" db="EMBL/GenBank/DDBJ databases">
        <title>Complete Genome Sequence of the cosmetic ferment Vitreoscilla filiformis (ATCC15551).</title>
        <authorList>
            <person name="Contreras S."/>
            <person name="Sagory-Zalkind P."/>
            <person name="Blanquart H."/>
            <person name="Iltis A."/>
            <person name="Morand S.C."/>
        </authorList>
    </citation>
    <scope>NUCLEOTIDE SEQUENCE [LARGE SCALE GENOMIC DNA]</scope>
    <source>
        <strain evidence="6 7">ATCC 15551</strain>
    </source>
</reference>
<dbReference type="Gene3D" id="1.10.357.10">
    <property type="entry name" value="Tetracycline Repressor, domain 2"/>
    <property type="match status" value="1"/>
</dbReference>
<dbReference type="PROSITE" id="PS50977">
    <property type="entry name" value="HTH_TETR_2"/>
    <property type="match status" value="1"/>
</dbReference>
<gene>
    <name evidence="6" type="ORF">VITFI_CDS1904</name>
</gene>
<evidence type="ECO:0000313" key="7">
    <source>
        <dbReference type="Proteomes" id="UP000199729"/>
    </source>
</evidence>
<feature type="DNA-binding region" description="H-T-H motif" evidence="4">
    <location>
        <begin position="18"/>
        <end position="37"/>
    </location>
</feature>
<evidence type="ECO:0000313" key="6">
    <source>
        <dbReference type="EMBL" id="ASM77682.1"/>
    </source>
</evidence>
<dbReference type="InterPro" id="IPR001647">
    <property type="entry name" value="HTH_TetR"/>
</dbReference>
<evidence type="ECO:0000259" key="5">
    <source>
        <dbReference type="PROSITE" id="PS50977"/>
    </source>
</evidence>
<keyword evidence="1" id="KW-0805">Transcription regulation</keyword>
<accession>A0A221KF54</accession>
<dbReference type="InterPro" id="IPR036271">
    <property type="entry name" value="Tet_transcr_reg_TetR-rel_C_sf"/>
</dbReference>
<dbReference type="SUPFAM" id="SSF46689">
    <property type="entry name" value="Homeodomain-like"/>
    <property type="match status" value="1"/>
</dbReference>
<dbReference type="InterPro" id="IPR009057">
    <property type="entry name" value="Homeodomain-like_sf"/>
</dbReference>
<name>A0A221KF54_VITFI</name>
<dbReference type="PANTHER" id="PTHR47506">
    <property type="entry name" value="TRANSCRIPTIONAL REGULATORY PROTEIN"/>
    <property type="match status" value="1"/>
</dbReference>
<evidence type="ECO:0000256" key="1">
    <source>
        <dbReference type="ARBA" id="ARBA00023015"/>
    </source>
</evidence>
<dbReference type="EMBL" id="CP022423">
    <property type="protein sequence ID" value="ASM77682.1"/>
    <property type="molecule type" value="Genomic_DNA"/>
</dbReference>
<dbReference type="Proteomes" id="UP000199729">
    <property type="component" value="Chromosome"/>
</dbReference>
<evidence type="ECO:0000256" key="2">
    <source>
        <dbReference type="ARBA" id="ARBA00023125"/>
    </source>
</evidence>